<reference evidence="1 2" key="1">
    <citation type="submission" date="2020-03" db="EMBL/GenBank/DDBJ databases">
        <title>Sphingomonas sp. nov., isolated from fish.</title>
        <authorList>
            <person name="Hyun D.-W."/>
            <person name="Bae J.-W."/>
        </authorList>
    </citation>
    <scope>NUCLEOTIDE SEQUENCE [LARGE SCALE GENOMIC DNA]</scope>
    <source>
        <strain evidence="1 2">HDW15B</strain>
    </source>
</reference>
<dbReference type="AlphaFoldDB" id="A0A6G7YQC5"/>
<keyword evidence="2" id="KW-1185">Reference proteome</keyword>
<dbReference type="Proteomes" id="UP000503222">
    <property type="component" value="Chromosome"/>
</dbReference>
<evidence type="ECO:0000313" key="1">
    <source>
        <dbReference type="EMBL" id="QIK78941.1"/>
    </source>
</evidence>
<organism evidence="1 2">
    <name type="scientific">Sphingomonas piscis</name>
    <dbReference type="NCBI Taxonomy" id="2714943"/>
    <lineage>
        <taxon>Bacteria</taxon>
        <taxon>Pseudomonadati</taxon>
        <taxon>Pseudomonadota</taxon>
        <taxon>Alphaproteobacteria</taxon>
        <taxon>Sphingomonadales</taxon>
        <taxon>Sphingomonadaceae</taxon>
        <taxon>Sphingomonas</taxon>
    </lineage>
</organism>
<name>A0A6G7YQC5_9SPHN</name>
<proteinExistence type="predicted"/>
<protein>
    <submittedName>
        <fullName evidence="1">Uncharacterized protein</fullName>
    </submittedName>
</protein>
<sequence length="354" mass="37094">MSPAIRCLALLLVGWGGVRAATLGIVPGGQLLSLSAKAEAKPVPPRFFPALEPAVPFEAAQPWSTHLAVPAGQAQLSVRPYAVPYFVPALQRQSYAPPVTQGPALYAPIPSMESWRASSFAPLPPATIPAASSAAALPPPPLPAPPKFDRLQLTAWALLRGRQSLGSPPSSLASGGTLGGSQAGARLTYRFTPELAASLRTTSAVGTSQSEVAAGIRVTPLRSLPLSITAERRQAIGHYGGRSAFALFAEGGIYGQWLWGIDLDGYAQGGVVGVRDRAFFADGAFAFTRPVARQFSVGVGFWGGVQPGVYRIDAGPRVSYRIRPNMRVHLDWRQRVAGSALPGSGPALTLAGDF</sequence>
<dbReference type="RefSeq" id="WP_166411332.1">
    <property type="nucleotide sequence ID" value="NZ_CP049869.1"/>
</dbReference>
<dbReference type="KEGG" id="spii:G7077_08570"/>
<dbReference type="EMBL" id="CP049869">
    <property type="protein sequence ID" value="QIK78941.1"/>
    <property type="molecule type" value="Genomic_DNA"/>
</dbReference>
<gene>
    <name evidence="1" type="ORF">G7077_08570</name>
</gene>
<accession>A0A6G7YQC5</accession>
<evidence type="ECO:0000313" key="2">
    <source>
        <dbReference type="Proteomes" id="UP000503222"/>
    </source>
</evidence>